<accession>A0A9E7RX25</accession>
<dbReference type="NCBIfam" id="TIGR00125">
    <property type="entry name" value="cyt_tran_rel"/>
    <property type="match status" value="1"/>
</dbReference>
<evidence type="ECO:0000259" key="1">
    <source>
        <dbReference type="Pfam" id="PF01467"/>
    </source>
</evidence>
<dbReference type="AlphaFoldDB" id="A0A9E7RX25"/>
<evidence type="ECO:0000313" key="3">
    <source>
        <dbReference type="EMBL" id="UXH32009.1"/>
    </source>
</evidence>
<dbReference type="EMBL" id="CP104550">
    <property type="protein sequence ID" value="UXH32009.1"/>
    <property type="molecule type" value="Genomic_DNA"/>
</dbReference>
<feature type="domain" description="Cytidyltransferase-like" evidence="1">
    <location>
        <begin position="8"/>
        <end position="72"/>
    </location>
</feature>
<feature type="domain" description="Putative cytidyltransferase-related C-terminal region" evidence="2">
    <location>
        <begin position="166"/>
        <end position="293"/>
    </location>
</feature>
<dbReference type="GO" id="GO:0003824">
    <property type="term" value="F:catalytic activity"/>
    <property type="evidence" value="ECO:0007669"/>
    <property type="project" value="InterPro"/>
</dbReference>
<dbReference type="Gene3D" id="3.40.50.620">
    <property type="entry name" value="HUPs"/>
    <property type="match status" value="1"/>
</dbReference>
<gene>
    <name evidence="3" type="ORF">N5910_01515</name>
</gene>
<dbReference type="InterPro" id="IPR004821">
    <property type="entry name" value="Cyt_trans-like"/>
</dbReference>
<sequence length="427" mass="48965">MIGISADFDPVHLGHVRLIEKGREIADETGDEVVIYLNKDFSANHAPFFVPYHARKEMALAAGADRVVPIEGLHYRLTLAYTVPIRIAMMIEDGVVDYVDAANVSPDLIIRKARDFASRGIFSGIPRELPNRNVIRWFAVNEFLYGKYGRKMRFHIIPELTVNGSKISGREIRQRIIENDMEIPEDVQKLLPETTVKILEREIDRGTVPGRRDLEAITGRMNNLSQADLMKIAYLNADAVNSIIKNRRYYRENQIWAAFRRAGYGPVLTRLAMSSLEMNVERSEVKDLIDHYTVKGWIPPEQSTESVMKRAWFVSEKVREGMDSREANRIFMEKRPDVTPIRSFEAGLNLRKHEVKVLRDGMDAGIYVDRQGVLSCQIRDGVKIRSPLHLRAQLATYLRFIIDSHIIPFHGKVLRKKEGFRILIDIG</sequence>
<dbReference type="RefSeq" id="WP_191216352.1">
    <property type="nucleotide sequence ID" value="NZ_CP104550.1"/>
</dbReference>
<dbReference type="Pfam" id="PF16581">
    <property type="entry name" value="HIGH_NTase1_ass"/>
    <property type="match status" value="1"/>
</dbReference>
<dbReference type="Proteomes" id="UP001065373">
    <property type="component" value="Chromosome"/>
</dbReference>
<organism evidence="3">
    <name type="scientific">Methanothermobacter wolfeii</name>
    <name type="common">Methanobacterium wolfei</name>
    <dbReference type="NCBI Taxonomy" id="145261"/>
    <lineage>
        <taxon>Archaea</taxon>
        <taxon>Methanobacteriati</taxon>
        <taxon>Methanobacteriota</taxon>
        <taxon>Methanomada group</taxon>
        <taxon>Methanobacteria</taxon>
        <taxon>Methanobacteriales</taxon>
        <taxon>Methanobacteriaceae</taxon>
        <taxon>Methanothermobacter</taxon>
    </lineage>
</organism>
<dbReference type="SUPFAM" id="SSF52374">
    <property type="entry name" value="Nucleotidylyl transferase"/>
    <property type="match status" value="1"/>
</dbReference>
<evidence type="ECO:0000259" key="2">
    <source>
        <dbReference type="Pfam" id="PF16581"/>
    </source>
</evidence>
<dbReference type="GeneID" id="58977949"/>
<name>A0A9E7RX25_METWO</name>
<dbReference type="InterPro" id="IPR032266">
    <property type="entry name" value="HIGH_NTase1_ass"/>
</dbReference>
<reference evidence="3" key="1">
    <citation type="submission" date="2022-09" db="EMBL/GenBank/DDBJ databases">
        <title>Characterization of three MwoI isoschizomers from sequenced genome and metagenomes.</title>
        <authorList>
            <person name="Fomenkov A."/>
            <person name="Xu S.Y."/>
            <person name="Roberts R.J."/>
        </authorList>
    </citation>
    <scope>NUCLEOTIDE SEQUENCE</scope>
    <source>
        <strain evidence="3">DSM 2970</strain>
    </source>
</reference>
<protein>
    <submittedName>
        <fullName evidence="3">Nucleotidyltransferase family protein</fullName>
    </submittedName>
</protein>
<proteinExistence type="predicted"/>
<dbReference type="InterPro" id="IPR014729">
    <property type="entry name" value="Rossmann-like_a/b/a_fold"/>
</dbReference>
<dbReference type="Pfam" id="PF01467">
    <property type="entry name" value="CTP_transf_like"/>
    <property type="match status" value="1"/>
</dbReference>